<keyword evidence="2" id="KW-1185">Reference proteome</keyword>
<reference evidence="2" key="1">
    <citation type="journal article" date="2019" name="Int. J. Syst. Evol. Microbiol.">
        <title>The Global Catalogue of Microorganisms (GCM) 10K type strain sequencing project: providing services to taxonomists for standard genome sequencing and annotation.</title>
        <authorList>
            <consortium name="The Broad Institute Genomics Platform"/>
            <consortium name="The Broad Institute Genome Sequencing Center for Infectious Disease"/>
            <person name="Wu L."/>
            <person name="Ma J."/>
        </authorList>
    </citation>
    <scope>NUCLEOTIDE SEQUENCE [LARGE SCALE GENOMIC DNA]</scope>
    <source>
        <strain evidence="2">CCM 8702</strain>
    </source>
</reference>
<name>A0ABQ1ZS53_9BACL</name>
<dbReference type="Gene3D" id="2.130.10.10">
    <property type="entry name" value="YVTN repeat-like/Quinoprotein amine dehydrogenase"/>
    <property type="match status" value="1"/>
</dbReference>
<evidence type="ECO:0008006" key="3">
    <source>
        <dbReference type="Google" id="ProtNLM"/>
    </source>
</evidence>
<comment type="caution">
    <text evidence="1">The sequence shown here is derived from an EMBL/GenBank/DDBJ whole genome shotgun (WGS) entry which is preliminary data.</text>
</comment>
<evidence type="ECO:0000313" key="2">
    <source>
        <dbReference type="Proteomes" id="UP000605427"/>
    </source>
</evidence>
<protein>
    <recommendedName>
        <fullName evidence="3">WD40 repeat domain-containing protein</fullName>
    </recommendedName>
</protein>
<dbReference type="SUPFAM" id="SSF50998">
    <property type="entry name" value="Quinoprotein alcohol dehydrogenase-like"/>
    <property type="match status" value="1"/>
</dbReference>
<dbReference type="EMBL" id="BMDD01000002">
    <property type="protein sequence ID" value="GGH77788.1"/>
    <property type="molecule type" value="Genomic_DNA"/>
</dbReference>
<dbReference type="InterPro" id="IPR015943">
    <property type="entry name" value="WD40/YVTN_repeat-like_dom_sf"/>
</dbReference>
<dbReference type="InterPro" id="IPR011047">
    <property type="entry name" value="Quinoprotein_ADH-like_sf"/>
</dbReference>
<sequence length="206" mass="22958">MRWTVRANKPAAHHLIEVDYRARSWRPVISQEEFADAFGSYEGSAIDELEVSPDGRKLYGSDGYFTAACFDRAEEKFVWKRNLHDSMRVYALALSPCGRYLAVGGLADDLHDPESFALLHAHTGEFVYRLPVCGTFRSAVYTAAWHPEGNYLLLGLANGTIVELSLDGEARYFQGLKGGIRALCFQGDRLFATGAEKAVRAWSSLE</sequence>
<dbReference type="RefSeq" id="WP_172247441.1">
    <property type="nucleotide sequence ID" value="NZ_BMDD01000002.1"/>
</dbReference>
<organism evidence="1 2">
    <name type="scientific">Saccharibacillus endophyticus</name>
    <dbReference type="NCBI Taxonomy" id="2060666"/>
    <lineage>
        <taxon>Bacteria</taxon>
        <taxon>Bacillati</taxon>
        <taxon>Bacillota</taxon>
        <taxon>Bacilli</taxon>
        <taxon>Bacillales</taxon>
        <taxon>Paenibacillaceae</taxon>
        <taxon>Saccharibacillus</taxon>
    </lineage>
</organism>
<accession>A0ABQ1ZS53</accession>
<dbReference type="InterPro" id="IPR001680">
    <property type="entry name" value="WD40_rpt"/>
</dbReference>
<evidence type="ECO:0000313" key="1">
    <source>
        <dbReference type="EMBL" id="GGH77788.1"/>
    </source>
</evidence>
<proteinExistence type="predicted"/>
<gene>
    <name evidence="1" type="ORF">GCM10007362_22070</name>
</gene>
<dbReference type="Pfam" id="PF00400">
    <property type="entry name" value="WD40"/>
    <property type="match status" value="1"/>
</dbReference>
<dbReference type="Proteomes" id="UP000605427">
    <property type="component" value="Unassembled WGS sequence"/>
</dbReference>